<dbReference type="PROSITE" id="PS51257">
    <property type="entry name" value="PROKAR_LIPOPROTEIN"/>
    <property type="match status" value="1"/>
</dbReference>
<dbReference type="Pfam" id="PF16656">
    <property type="entry name" value="Pur_ac_phosph_N"/>
    <property type="match status" value="2"/>
</dbReference>
<evidence type="ECO:0000256" key="1">
    <source>
        <dbReference type="ARBA" id="ARBA00022729"/>
    </source>
</evidence>
<dbReference type="SUPFAM" id="SSF49265">
    <property type="entry name" value="Fibronectin type III"/>
    <property type="match status" value="1"/>
</dbReference>
<feature type="signal peptide" evidence="2">
    <location>
        <begin position="1"/>
        <end position="25"/>
    </location>
</feature>
<feature type="domain" description="Fibronectin type-III" evidence="3">
    <location>
        <begin position="320"/>
        <end position="397"/>
    </location>
</feature>
<accession>A0ABR8N1N1</accession>
<reference evidence="4 5" key="1">
    <citation type="submission" date="2020-09" db="EMBL/GenBank/DDBJ databases">
        <title>Paenibacillus sp. strain PR3 16S rRNA gene Genome sequencing and assembly.</title>
        <authorList>
            <person name="Kim J."/>
        </authorList>
    </citation>
    <scope>NUCLEOTIDE SEQUENCE [LARGE SCALE GENOMIC DNA]</scope>
    <source>
        <strain evidence="4 5">PR3</strain>
    </source>
</reference>
<dbReference type="InterPro" id="IPR008963">
    <property type="entry name" value="Purple_acid_Pase-like_N"/>
</dbReference>
<feature type="domain" description="Fibronectin type-III" evidence="3">
    <location>
        <begin position="34"/>
        <end position="114"/>
    </location>
</feature>
<evidence type="ECO:0000313" key="4">
    <source>
        <dbReference type="EMBL" id="MBD3922091.1"/>
    </source>
</evidence>
<name>A0ABR8N1N1_9BACL</name>
<comment type="caution">
    <text evidence="4">The sequence shown here is derived from an EMBL/GenBank/DDBJ whole genome shotgun (WGS) entry which is preliminary data.</text>
</comment>
<evidence type="ECO:0000259" key="3">
    <source>
        <dbReference type="SMART" id="SM00060"/>
    </source>
</evidence>
<dbReference type="Gene3D" id="2.60.40.380">
    <property type="entry name" value="Purple acid phosphatase-like, N-terminal"/>
    <property type="match status" value="2"/>
</dbReference>
<organism evidence="4 5">
    <name type="scientific">Paenibacillus terricola</name>
    <dbReference type="NCBI Taxonomy" id="2763503"/>
    <lineage>
        <taxon>Bacteria</taxon>
        <taxon>Bacillati</taxon>
        <taxon>Bacillota</taxon>
        <taxon>Bacilli</taxon>
        <taxon>Bacillales</taxon>
        <taxon>Paenibacillaceae</taxon>
        <taxon>Paenibacillus</taxon>
    </lineage>
</organism>
<evidence type="ECO:0000313" key="5">
    <source>
        <dbReference type="Proteomes" id="UP000609346"/>
    </source>
</evidence>
<dbReference type="PANTHER" id="PTHR22953:SF153">
    <property type="entry name" value="PURPLE ACID PHOSPHATASE"/>
    <property type="match status" value="1"/>
</dbReference>
<dbReference type="PANTHER" id="PTHR22953">
    <property type="entry name" value="ACID PHOSPHATASE RELATED"/>
    <property type="match status" value="1"/>
</dbReference>
<keyword evidence="5" id="KW-1185">Reference proteome</keyword>
<dbReference type="SMART" id="SM00060">
    <property type="entry name" value="FN3"/>
    <property type="match status" value="3"/>
</dbReference>
<evidence type="ECO:0000256" key="2">
    <source>
        <dbReference type="SAM" id="SignalP"/>
    </source>
</evidence>
<dbReference type="InterPro" id="IPR039331">
    <property type="entry name" value="PAPs-like"/>
</dbReference>
<dbReference type="InterPro" id="IPR036116">
    <property type="entry name" value="FN3_sf"/>
</dbReference>
<dbReference type="InterPro" id="IPR015914">
    <property type="entry name" value="PAPs_N"/>
</dbReference>
<protein>
    <submittedName>
        <fullName evidence="4">Fibronectin type III domain-containing protein</fullName>
    </submittedName>
</protein>
<dbReference type="InterPro" id="IPR003961">
    <property type="entry name" value="FN3_dom"/>
</dbReference>
<dbReference type="Proteomes" id="UP000609346">
    <property type="component" value="Unassembled WGS sequence"/>
</dbReference>
<dbReference type="RefSeq" id="WP_191206373.1">
    <property type="nucleotide sequence ID" value="NZ_JACXZA010000007.1"/>
</dbReference>
<proteinExistence type="predicted"/>
<feature type="chain" id="PRO_5047327535" evidence="2">
    <location>
        <begin position="26"/>
        <end position="411"/>
    </location>
</feature>
<feature type="domain" description="Fibronectin type-III" evidence="3">
    <location>
        <begin position="224"/>
        <end position="301"/>
    </location>
</feature>
<dbReference type="EMBL" id="JACXZA010000007">
    <property type="protein sequence ID" value="MBD3922091.1"/>
    <property type="molecule type" value="Genomic_DNA"/>
</dbReference>
<gene>
    <name evidence="4" type="ORF">H8B09_25235</name>
</gene>
<sequence>MRSKLSLLLSVLVFISCLFPISSLASNGGDKQISKIIEQVQISSVNATTSVLSAKLKKHYTPRLYVGTNPHSASLNNPIITHTGEQYKIEMSGLNPKTTYYYQIEAVSTQKNEKSIKSGVYSFTTLVATNPLTITEVEAYPNTSFAKIQWHTNFNATSTLLYGIDPNNLDKSAKPVQDGGTFHVAYPSEMSPGNTYYYRIVADDVLHNHTESALYSVTTPLESSVELTEVEAFSVTATSAKLQWNTSNNSSSAVLYGTDPNFLDQYATPEQDGETSHLATLDQLQPSTTYYYLVLVDDIYSNHAESDVQSFTTQAAVDTSLTITGLTTYSIETASAKLQWNTSNNSSSVVLYGTDPNFLDQYAVLEQDGETSHLATLDQLQPGTTYYYLVLVDDIYSNHAESEVQSFTTPF</sequence>
<dbReference type="SUPFAM" id="SSF49363">
    <property type="entry name" value="Purple acid phosphatase, N-terminal domain"/>
    <property type="match status" value="1"/>
</dbReference>
<keyword evidence="1 2" id="KW-0732">Signal</keyword>